<comment type="caution">
    <text evidence="2">The sequence shown here is derived from an EMBL/GenBank/DDBJ whole genome shotgun (WGS) entry which is preliminary data.</text>
</comment>
<dbReference type="AlphaFoldDB" id="A0A086J739"/>
<dbReference type="EMBL" id="AEYI02002518">
    <property type="protein sequence ID" value="KFG27957.1"/>
    <property type="molecule type" value="Genomic_DNA"/>
</dbReference>
<name>A0A086J739_TOXGO</name>
<evidence type="ECO:0000313" key="3">
    <source>
        <dbReference type="Proteomes" id="UP000028828"/>
    </source>
</evidence>
<accession>A0A086J739</accession>
<gene>
    <name evidence="2" type="ORF">TGP89_306990</name>
</gene>
<evidence type="ECO:0000256" key="1">
    <source>
        <dbReference type="SAM" id="Phobius"/>
    </source>
</evidence>
<keyword evidence="1" id="KW-0472">Membrane</keyword>
<evidence type="ECO:0000313" key="2">
    <source>
        <dbReference type="EMBL" id="KFG27957.1"/>
    </source>
</evidence>
<dbReference type="Proteomes" id="UP000028828">
    <property type="component" value="Unassembled WGS sequence"/>
</dbReference>
<proteinExistence type="predicted"/>
<organism evidence="2 3">
    <name type="scientific">Toxoplasma gondii p89</name>
    <dbReference type="NCBI Taxonomy" id="943119"/>
    <lineage>
        <taxon>Eukaryota</taxon>
        <taxon>Sar</taxon>
        <taxon>Alveolata</taxon>
        <taxon>Apicomplexa</taxon>
        <taxon>Conoidasida</taxon>
        <taxon>Coccidia</taxon>
        <taxon>Eucoccidiorida</taxon>
        <taxon>Eimeriorina</taxon>
        <taxon>Sarcocystidae</taxon>
        <taxon>Toxoplasma</taxon>
    </lineage>
</organism>
<keyword evidence="1 2" id="KW-0812">Transmembrane</keyword>
<feature type="transmembrane region" description="Helical" evidence="1">
    <location>
        <begin position="76"/>
        <end position="102"/>
    </location>
</feature>
<dbReference type="VEuPathDB" id="ToxoDB:TGP89_306990"/>
<reference evidence="2 3" key="1">
    <citation type="submission" date="2014-03" db="EMBL/GenBank/DDBJ databases">
        <authorList>
            <person name="Sibley D."/>
            <person name="Venepally P."/>
            <person name="Karamycheva S."/>
            <person name="Hadjithomas M."/>
            <person name="Khan A."/>
            <person name="Brunk B."/>
            <person name="Roos D."/>
            <person name="Caler E."/>
            <person name="Lorenzi H."/>
        </authorList>
    </citation>
    <scope>NUCLEOTIDE SEQUENCE [LARGE SCALE GENOMIC DNA]</scope>
    <source>
        <strain evidence="3">p89</strain>
    </source>
</reference>
<sequence>MRSLAEKRSCCVRTCTRGKSRRDKLLPGGGLLTFHRRKHGVLFALNETLLTQKTSELRLRKNIFCSFLRHQNPQKAVLCLVFSRCSLLSAFLCLCFSLLLLFCSACPLSLSLLFLRFPAVSFLSSFCLFRLPSPPCLQDPEGLFSVDELFCGSLAVRERLEKTEDFLPPSLLGIPSVASRELFVHSGRSSLGGGLDVFCHSLLQVLLLRFSLPCFASVR</sequence>
<keyword evidence="1" id="KW-1133">Transmembrane helix</keyword>
<protein>
    <submittedName>
        <fullName evidence="2">Putative transmembrane protein</fullName>
    </submittedName>
</protein>